<feature type="transmembrane region" description="Helical" evidence="6">
    <location>
        <begin position="31"/>
        <end position="54"/>
    </location>
</feature>
<evidence type="ECO:0000313" key="8">
    <source>
        <dbReference type="EMBL" id="GGO41561.1"/>
    </source>
</evidence>
<dbReference type="Proteomes" id="UP000642509">
    <property type="component" value="Unassembled WGS sequence"/>
</dbReference>
<dbReference type="SUPFAM" id="SSF103473">
    <property type="entry name" value="MFS general substrate transporter"/>
    <property type="match status" value="1"/>
</dbReference>
<feature type="transmembrane region" description="Helical" evidence="6">
    <location>
        <begin position="261"/>
        <end position="286"/>
    </location>
</feature>
<feature type="transmembrane region" description="Helical" evidence="6">
    <location>
        <begin position="415"/>
        <end position="433"/>
    </location>
</feature>
<evidence type="ECO:0000256" key="1">
    <source>
        <dbReference type="ARBA" id="ARBA00004651"/>
    </source>
</evidence>
<evidence type="ECO:0000256" key="3">
    <source>
        <dbReference type="ARBA" id="ARBA00022989"/>
    </source>
</evidence>
<comment type="caution">
    <text evidence="8">The sequence shown here is derived from an EMBL/GenBank/DDBJ whole genome shotgun (WGS) entry which is preliminary data.</text>
</comment>
<accession>A0ABQ2LPP0</accession>
<dbReference type="PANTHER" id="PTHR23531:SF1">
    <property type="entry name" value="QUINOLENE RESISTANCE PROTEIN NORA"/>
    <property type="match status" value="1"/>
</dbReference>
<evidence type="ECO:0000313" key="9">
    <source>
        <dbReference type="Proteomes" id="UP000642509"/>
    </source>
</evidence>
<dbReference type="PANTHER" id="PTHR23531">
    <property type="entry name" value="QUINOLENE RESISTANCE PROTEIN NORA"/>
    <property type="match status" value="1"/>
</dbReference>
<protein>
    <submittedName>
        <fullName evidence="8">MFS transporter</fullName>
    </submittedName>
</protein>
<feature type="transmembrane region" description="Helical" evidence="6">
    <location>
        <begin position="66"/>
        <end position="85"/>
    </location>
</feature>
<feature type="transmembrane region" description="Helical" evidence="6">
    <location>
        <begin position="388"/>
        <end position="409"/>
    </location>
</feature>
<reference evidence="9" key="1">
    <citation type="journal article" date="2019" name="Int. J. Syst. Evol. Microbiol.">
        <title>The Global Catalogue of Microorganisms (GCM) 10K type strain sequencing project: providing services to taxonomists for standard genome sequencing and annotation.</title>
        <authorList>
            <consortium name="The Broad Institute Genomics Platform"/>
            <consortium name="The Broad Institute Genome Sequencing Center for Infectious Disease"/>
            <person name="Wu L."/>
            <person name="Ma J."/>
        </authorList>
    </citation>
    <scope>NUCLEOTIDE SEQUENCE [LARGE SCALE GENOMIC DNA]</scope>
    <source>
        <strain evidence="9">CGMCC 1.7064</strain>
    </source>
</reference>
<feature type="transmembrane region" description="Helical" evidence="6">
    <location>
        <begin position="183"/>
        <end position="203"/>
    </location>
</feature>
<organism evidence="8 9">
    <name type="scientific">Citricoccus zhacaiensis</name>
    <dbReference type="NCBI Taxonomy" id="489142"/>
    <lineage>
        <taxon>Bacteria</taxon>
        <taxon>Bacillati</taxon>
        <taxon>Actinomycetota</taxon>
        <taxon>Actinomycetes</taxon>
        <taxon>Micrococcales</taxon>
        <taxon>Micrococcaceae</taxon>
        <taxon>Citricoccus</taxon>
    </lineage>
</organism>
<feature type="transmembrane region" description="Helical" evidence="6">
    <location>
        <begin position="325"/>
        <end position="344"/>
    </location>
</feature>
<evidence type="ECO:0000256" key="5">
    <source>
        <dbReference type="SAM" id="MobiDB-lite"/>
    </source>
</evidence>
<proteinExistence type="predicted"/>
<feature type="transmembrane region" description="Helical" evidence="6">
    <location>
        <begin position="292"/>
        <end position="313"/>
    </location>
</feature>
<dbReference type="Pfam" id="PF07690">
    <property type="entry name" value="MFS_1"/>
    <property type="match status" value="1"/>
</dbReference>
<name>A0ABQ2LPP0_9MICC</name>
<feature type="domain" description="Major facilitator superfamily (MFS) profile" evidence="7">
    <location>
        <begin position="30"/>
        <end position="438"/>
    </location>
</feature>
<evidence type="ECO:0000259" key="7">
    <source>
        <dbReference type="PROSITE" id="PS50850"/>
    </source>
</evidence>
<feature type="region of interest" description="Disordered" evidence="5">
    <location>
        <begin position="1"/>
        <end position="21"/>
    </location>
</feature>
<dbReference type="EMBL" id="BMLQ01000001">
    <property type="protein sequence ID" value="GGO41561.1"/>
    <property type="molecule type" value="Genomic_DNA"/>
</dbReference>
<keyword evidence="2 6" id="KW-0812">Transmembrane</keyword>
<gene>
    <name evidence="8" type="primary">ybfD</name>
    <name evidence="8" type="ORF">GCM10010977_05760</name>
</gene>
<sequence length="443" mass="45593">MSQSPRRLANGGPPSSRGGPSIPGGLWNRGFVLACLANIMMFFNVHFLLSTVAAYTVARFAVGDSVGGAVASVFIVGTLISRLLAGPLIERFGSRPLLLVGFIAFIVAPLLYWASGAVWALLLVRAVHGLTFGFSSSVIAAAAVNRVPGTRMSEGTSHYSSSTLIGVAAGPMVGLALGGTGFGTVAVIASAVSLAGLVIALFMDVRPRESEPALQAPEAPGVPAVVEADGAAAVVTEEAAESASAPPETARPWWARYVEPGAVPTAAIGALYSLGYAGIVTFLATLVSERDFGTVASLFFAVYAVTVLVSRLFTGRLMDRKGANIVMLPAFLLFAAGLATIAVAGTVVALMAAAVLVGLGYGQLQSAGQVICVTQVPRERAGMGASTYFLGIDAGMGLGPLLAGALVQWWGTVGLYWVLAGFLVALVPVYWLVQGRHLQRGRS</sequence>
<evidence type="ECO:0000256" key="4">
    <source>
        <dbReference type="ARBA" id="ARBA00023136"/>
    </source>
</evidence>
<comment type="subcellular location">
    <subcellularLocation>
        <location evidence="1">Cell membrane</location>
        <topology evidence="1">Multi-pass membrane protein</topology>
    </subcellularLocation>
</comment>
<dbReference type="InterPro" id="IPR020846">
    <property type="entry name" value="MFS_dom"/>
</dbReference>
<dbReference type="CDD" id="cd17489">
    <property type="entry name" value="MFS_YfcJ_like"/>
    <property type="match status" value="1"/>
</dbReference>
<dbReference type="InterPro" id="IPR011701">
    <property type="entry name" value="MFS"/>
</dbReference>
<feature type="compositionally biased region" description="Low complexity" evidence="5">
    <location>
        <begin position="11"/>
        <end position="21"/>
    </location>
</feature>
<feature type="transmembrane region" description="Helical" evidence="6">
    <location>
        <begin position="159"/>
        <end position="177"/>
    </location>
</feature>
<dbReference type="RefSeq" id="WP_188803932.1">
    <property type="nucleotide sequence ID" value="NZ_BAAAOU010000003.1"/>
</dbReference>
<keyword evidence="9" id="KW-1185">Reference proteome</keyword>
<dbReference type="Gene3D" id="1.20.1250.20">
    <property type="entry name" value="MFS general substrate transporter like domains"/>
    <property type="match status" value="2"/>
</dbReference>
<evidence type="ECO:0000256" key="2">
    <source>
        <dbReference type="ARBA" id="ARBA00022692"/>
    </source>
</evidence>
<dbReference type="InterPro" id="IPR052714">
    <property type="entry name" value="MFS_Exporter"/>
</dbReference>
<feature type="transmembrane region" description="Helical" evidence="6">
    <location>
        <begin position="127"/>
        <end position="147"/>
    </location>
</feature>
<feature type="transmembrane region" description="Helical" evidence="6">
    <location>
        <begin position="97"/>
        <end position="121"/>
    </location>
</feature>
<dbReference type="InterPro" id="IPR036259">
    <property type="entry name" value="MFS_trans_sf"/>
</dbReference>
<feature type="transmembrane region" description="Helical" evidence="6">
    <location>
        <begin position="350"/>
        <end position="376"/>
    </location>
</feature>
<keyword evidence="3 6" id="KW-1133">Transmembrane helix</keyword>
<dbReference type="PROSITE" id="PS50850">
    <property type="entry name" value="MFS"/>
    <property type="match status" value="1"/>
</dbReference>
<evidence type="ECO:0000256" key="6">
    <source>
        <dbReference type="SAM" id="Phobius"/>
    </source>
</evidence>
<keyword evidence="4 6" id="KW-0472">Membrane</keyword>